<comment type="caution">
    <text evidence="8">The sequence shown here is derived from an EMBL/GenBank/DDBJ whole genome shotgun (WGS) entry which is preliminary data.</text>
</comment>
<evidence type="ECO:0000256" key="4">
    <source>
        <dbReference type="ARBA" id="ARBA00023004"/>
    </source>
</evidence>
<dbReference type="InterPro" id="IPR012675">
    <property type="entry name" value="Beta-grasp_dom_sf"/>
</dbReference>
<evidence type="ECO:0000313" key="9">
    <source>
        <dbReference type="Proteomes" id="UP000320948"/>
    </source>
</evidence>
<proteinExistence type="inferred from homology"/>
<sequence>MPKVVIHYAGKTYEANVPTGMSVLIGASMCGLEELGFGDCGGNLVCATCHVRVNSGTFSAMKYDEQLTLDTLPQTFANSRMACQLRVSEDCDVEWMGAHR</sequence>
<feature type="domain" description="2Fe-2S ferredoxin-type" evidence="7">
    <location>
        <begin position="2"/>
        <end position="99"/>
    </location>
</feature>
<dbReference type="PANTHER" id="PTHR23426">
    <property type="entry name" value="FERREDOXIN/ADRENODOXIN"/>
    <property type="match status" value="1"/>
</dbReference>
<dbReference type="Gene3D" id="3.10.20.30">
    <property type="match status" value="1"/>
</dbReference>
<organism evidence="8 9">
    <name type="scientific">Blastochloris viridis</name>
    <name type="common">Rhodopseudomonas viridis</name>
    <dbReference type="NCBI Taxonomy" id="1079"/>
    <lineage>
        <taxon>Bacteria</taxon>
        <taxon>Pseudomonadati</taxon>
        <taxon>Pseudomonadota</taxon>
        <taxon>Alphaproteobacteria</taxon>
        <taxon>Hyphomicrobiales</taxon>
        <taxon>Blastochloridaceae</taxon>
        <taxon>Blastochloris</taxon>
    </lineage>
</organism>
<dbReference type="GO" id="GO:0046872">
    <property type="term" value="F:metal ion binding"/>
    <property type="evidence" value="ECO:0007669"/>
    <property type="project" value="UniProtKB-KW"/>
</dbReference>
<evidence type="ECO:0000313" key="8">
    <source>
        <dbReference type="EMBL" id="TKW61277.1"/>
    </source>
</evidence>
<evidence type="ECO:0000256" key="1">
    <source>
        <dbReference type="ARBA" id="ARBA00010914"/>
    </source>
</evidence>
<dbReference type="AlphaFoldDB" id="A0A6N4RC03"/>
<name>A0A6N4RC03_BLAVI</name>
<dbReference type="InterPro" id="IPR036010">
    <property type="entry name" value="2Fe-2S_ferredoxin-like_sf"/>
</dbReference>
<dbReference type="Proteomes" id="UP000320948">
    <property type="component" value="Unassembled WGS sequence"/>
</dbReference>
<dbReference type="GO" id="GO:0005829">
    <property type="term" value="C:cytosol"/>
    <property type="evidence" value="ECO:0007669"/>
    <property type="project" value="TreeGrafter"/>
</dbReference>
<reference evidence="8 9" key="1">
    <citation type="journal article" date="2017" name="Nat. Commun.">
        <title>In situ click chemistry generation of cyclooxygenase-2 inhibitors.</title>
        <authorList>
            <person name="Bhardwaj A."/>
            <person name="Kaur J."/>
            <person name="Wuest M."/>
            <person name="Wuest F."/>
        </authorList>
    </citation>
    <scope>NUCLEOTIDE SEQUENCE [LARGE SCALE GENOMIC DNA]</scope>
    <source>
        <strain evidence="8">S2_018_000_R2_106</strain>
    </source>
</reference>
<evidence type="ECO:0000256" key="5">
    <source>
        <dbReference type="ARBA" id="ARBA00023014"/>
    </source>
</evidence>
<dbReference type="CDD" id="cd00207">
    <property type="entry name" value="fer2"/>
    <property type="match status" value="1"/>
</dbReference>
<comment type="similarity">
    <text evidence="1">Belongs to the adrenodoxin/putidaredoxin family.</text>
</comment>
<dbReference type="GO" id="GO:0051537">
    <property type="term" value="F:2 iron, 2 sulfur cluster binding"/>
    <property type="evidence" value="ECO:0007669"/>
    <property type="project" value="UniProtKB-KW"/>
</dbReference>
<dbReference type="EMBL" id="VAFM01000001">
    <property type="protein sequence ID" value="TKW61277.1"/>
    <property type="molecule type" value="Genomic_DNA"/>
</dbReference>
<evidence type="ECO:0000259" key="7">
    <source>
        <dbReference type="PROSITE" id="PS51085"/>
    </source>
</evidence>
<evidence type="ECO:0000256" key="6">
    <source>
        <dbReference type="ARBA" id="ARBA00034078"/>
    </source>
</evidence>
<dbReference type="GO" id="GO:0140647">
    <property type="term" value="P:P450-containing electron transport chain"/>
    <property type="evidence" value="ECO:0007669"/>
    <property type="project" value="InterPro"/>
</dbReference>
<evidence type="ECO:0000256" key="2">
    <source>
        <dbReference type="ARBA" id="ARBA00022714"/>
    </source>
</evidence>
<protein>
    <submittedName>
        <fullName evidence="8">2Fe-2S iron-sulfur cluster binding domain-containing protein</fullName>
    </submittedName>
</protein>
<accession>A0A6N4RC03</accession>
<gene>
    <name evidence="8" type="ORF">DI628_01210</name>
</gene>
<keyword evidence="3" id="KW-0479">Metal-binding</keyword>
<dbReference type="PROSITE" id="PS51085">
    <property type="entry name" value="2FE2S_FER_2"/>
    <property type="match status" value="1"/>
</dbReference>
<dbReference type="SUPFAM" id="SSF54292">
    <property type="entry name" value="2Fe-2S ferredoxin-like"/>
    <property type="match status" value="1"/>
</dbReference>
<keyword evidence="5" id="KW-0411">Iron-sulfur</keyword>
<keyword evidence="2" id="KW-0001">2Fe-2S</keyword>
<comment type="cofactor">
    <cofactor evidence="6">
        <name>[2Fe-2S] cluster</name>
        <dbReference type="ChEBI" id="CHEBI:190135"/>
    </cofactor>
</comment>
<evidence type="ECO:0000256" key="3">
    <source>
        <dbReference type="ARBA" id="ARBA00022723"/>
    </source>
</evidence>
<dbReference type="InterPro" id="IPR001055">
    <property type="entry name" value="Adrenodoxin-like"/>
</dbReference>
<dbReference type="Pfam" id="PF00111">
    <property type="entry name" value="Fer2"/>
    <property type="match status" value="1"/>
</dbReference>
<dbReference type="PANTHER" id="PTHR23426:SF65">
    <property type="entry name" value="FERREDOXIN-2, MITOCHONDRIAL"/>
    <property type="match status" value="1"/>
</dbReference>
<dbReference type="GO" id="GO:0009055">
    <property type="term" value="F:electron transfer activity"/>
    <property type="evidence" value="ECO:0007669"/>
    <property type="project" value="TreeGrafter"/>
</dbReference>
<dbReference type="InterPro" id="IPR001041">
    <property type="entry name" value="2Fe-2S_ferredoxin-type"/>
</dbReference>
<keyword evidence="4" id="KW-0408">Iron</keyword>